<feature type="non-terminal residue" evidence="1">
    <location>
        <position position="113"/>
    </location>
</feature>
<sequence length="113" mass="11568">MQNFVTERAIFRLKAHRLFRGLCRKLAKVCVFLFASLFALTSSIAPAYAAASSCSDVALLNQTLSAGTGLSTGSATVGLEVGDSVSFTYTVISGGGASIRIDVTSSPGGADNG</sequence>
<dbReference type="AlphaFoldDB" id="A0A3B0UH79"/>
<gene>
    <name evidence="1" type="ORF">MNBD_ALPHA11-2222</name>
</gene>
<protein>
    <submittedName>
        <fullName evidence="1">Uncharacterized protein</fullName>
    </submittedName>
</protein>
<organism evidence="1">
    <name type="scientific">hydrothermal vent metagenome</name>
    <dbReference type="NCBI Taxonomy" id="652676"/>
    <lineage>
        <taxon>unclassified sequences</taxon>
        <taxon>metagenomes</taxon>
        <taxon>ecological metagenomes</taxon>
    </lineage>
</organism>
<proteinExistence type="predicted"/>
<reference evidence="1" key="1">
    <citation type="submission" date="2018-06" db="EMBL/GenBank/DDBJ databases">
        <authorList>
            <person name="Zhirakovskaya E."/>
        </authorList>
    </citation>
    <scope>NUCLEOTIDE SEQUENCE</scope>
</reference>
<evidence type="ECO:0000313" key="1">
    <source>
        <dbReference type="EMBL" id="VAW24657.1"/>
    </source>
</evidence>
<dbReference type="EMBL" id="UOEQ01000545">
    <property type="protein sequence ID" value="VAW24657.1"/>
    <property type="molecule type" value="Genomic_DNA"/>
</dbReference>
<accession>A0A3B0UH79</accession>
<name>A0A3B0UH79_9ZZZZ</name>